<name>D4ZDG6_SHEVD</name>
<evidence type="ECO:0000313" key="2">
    <source>
        <dbReference type="Proteomes" id="UP000002350"/>
    </source>
</evidence>
<sequence>MLLFYGDPEVCLLHDSAPPPKLTRGKTLAQAFAKIARSANGFISGGLCKR</sequence>
<dbReference type="Proteomes" id="UP000002350">
    <property type="component" value="Chromosome"/>
</dbReference>
<organism evidence="1 2">
    <name type="scientific">Shewanella violacea (strain JCM 10179 / CIP 106290 / LMG 19151 / DSS12)</name>
    <dbReference type="NCBI Taxonomy" id="637905"/>
    <lineage>
        <taxon>Bacteria</taxon>
        <taxon>Pseudomonadati</taxon>
        <taxon>Pseudomonadota</taxon>
        <taxon>Gammaproteobacteria</taxon>
        <taxon>Alteromonadales</taxon>
        <taxon>Shewanellaceae</taxon>
        <taxon>Shewanella</taxon>
    </lineage>
</organism>
<proteinExistence type="predicted"/>
<accession>D4ZDG6</accession>
<protein>
    <submittedName>
        <fullName evidence="1">Uncharacterized protein</fullName>
    </submittedName>
</protein>
<keyword evidence="2" id="KW-1185">Reference proteome</keyword>
<dbReference type="EMBL" id="AP011177">
    <property type="protein sequence ID" value="BAJ00088.1"/>
    <property type="molecule type" value="Genomic_DNA"/>
</dbReference>
<reference evidence="2" key="1">
    <citation type="journal article" date="2010" name="Mol. Biosyst.">
        <title>Complete genome sequence and comparative analysis of Shewanella violacea, a psychrophilic and piezophilic bacterium from deep sea floor sediments.</title>
        <authorList>
            <person name="Aono E."/>
            <person name="Baba T."/>
            <person name="Ara T."/>
            <person name="Nishi T."/>
            <person name="Nakamichi T."/>
            <person name="Inamoto E."/>
            <person name="Toyonaga H."/>
            <person name="Hasegawa M."/>
            <person name="Takai Y."/>
            <person name="Okumura Y."/>
            <person name="Baba M."/>
            <person name="Tomita M."/>
            <person name="Kato C."/>
            <person name="Oshima T."/>
            <person name="Nakasone K."/>
            <person name="Mori H."/>
        </authorList>
    </citation>
    <scope>NUCLEOTIDE SEQUENCE [LARGE SCALE GENOMIC DNA]</scope>
    <source>
        <strain evidence="2">JCM 10179 / CIP 106290 / LMG 19151 / DSS12</strain>
    </source>
</reference>
<dbReference type="STRING" id="637905.SVI_0117"/>
<dbReference type="KEGG" id="svo:SVI_0117"/>
<dbReference type="HOGENOM" id="CLU_3122611_0_0_6"/>
<gene>
    <name evidence="1" type="ordered locus">SVI_0117</name>
</gene>
<evidence type="ECO:0000313" key="1">
    <source>
        <dbReference type="EMBL" id="BAJ00088.1"/>
    </source>
</evidence>
<dbReference type="AlphaFoldDB" id="D4ZDG6"/>